<dbReference type="PANTHER" id="PTHR12872:SF1">
    <property type="entry name" value="ALPHA-N-ACETYLGLUCOSAMINIDASE"/>
    <property type="match status" value="1"/>
</dbReference>
<dbReference type="AlphaFoldDB" id="A0A6I1MPG4"/>
<accession>A0A6I1MPG4</accession>
<sequence>GVLATEIPNAYKTTSTGKTSHMKGIGITPEALESNPVLFDLLFEMAWTTDVVNVELWLKDYIERRYGKYTDNAYNAWKIFNETAYAKRTHYHEGASESIINARPGFGVRSSALVGSITVLYDKIKFEKAVKLLLADYDELKDYPGYLFDLADYLRQVLANSAQEYYNKFVSLYNSNDSVGFKLYADKFLNLIKLQEKILSTQRVFLVGRWIKYAKEIAFDEFSTDMFKLNAKALITTWGGLLQSEAGGLRDYSNRQWSGLTGDFYYGRWEMWINSLKNAIDTGTEPKNIDWFNFDWTWVINNKEYSSEPTNFSLKDLGNEVFTKFSYLKDMKSVLSENLALNKKAVSSSNETDYFTPNLVTDGNNTSTSSRWSSGPFTNEVHQWIYVDLGKITEFDTVKLYWEVANATIYRIEVSNDATNWTSVYRTTEGMGGVEKITLTFTQSARYVRVYCEKNNTIPSVSLYEIEIYNRLINIAEGKLVYGQNEHEKNKLINAIDGDLNTYWDGGQYPSYLEIDLEKIYALDSINIVNYVDGVRYYHYSIYGSIDKINYNKIAEKNNNNKATTEGDTFKLNGDVEVRYVKIIIEYCSANEAVHISELGIYGKEVSQIGTLTKNLALNKQAISSSNETDYFTPNLVTDGNNTSVSSRWSSGPFTNGEHQWIYVDLGEITKFDTVKLYWEVANATIYRIQISDDAINWTSVYRTTEGVGGLETITLNSTQSARYVRVYCEKNNTIPSVSLYEIEIYNMGIMASKNLALNKEAISSSNETDYFTPNLVTDGNNTSVSSRWSSGPFINGEQQWIYVDLGKITEFDTIKLYWEVANATIYRIEVSNDATNWTSVYRTTNGLGKTEIINLNSTQSAKYIRVYCEKNNTVISVSLYEIEIYNIRNIAIPILTIKNLALNKQAVSSSNETDYFTANLVTDGNNESASSRWSSGAFI</sequence>
<feature type="non-terminal residue" evidence="3">
    <location>
        <position position="1"/>
    </location>
</feature>
<gene>
    <name evidence="3" type="ORF">GBZ86_14640</name>
</gene>
<dbReference type="Pfam" id="PF00754">
    <property type="entry name" value="F5_F8_type_C"/>
    <property type="match status" value="4"/>
</dbReference>
<evidence type="ECO:0000313" key="3">
    <source>
        <dbReference type="EMBL" id="MPQ44964.1"/>
    </source>
</evidence>
<feature type="domain" description="F5/8 type C" evidence="2">
    <location>
        <begin position="497"/>
        <end position="603"/>
    </location>
</feature>
<proteinExistence type="predicted"/>
<evidence type="ECO:0000256" key="1">
    <source>
        <dbReference type="ARBA" id="ARBA00023295"/>
    </source>
</evidence>
<dbReference type="PROSITE" id="PS50022">
    <property type="entry name" value="FA58C_3"/>
    <property type="match status" value="4"/>
</dbReference>
<protein>
    <recommendedName>
        <fullName evidence="2">F5/8 type C domain-containing protein</fullName>
    </recommendedName>
</protein>
<keyword evidence="1" id="KW-0378">Hydrolase</keyword>
<dbReference type="GO" id="GO:0016798">
    <property type="term" value="F:hydrolase activity, acting on glycosyl bonds"/>
    <property type="evidence" value="ECO:0007669"/>
    <property type="project" value="UniProtKB-KW"/>
</dbReference>
<comment type="caution">
    <text evidence="3">The sequence shown here is derived from an EMBL/GenBank/DDBJ whole genome shotgun (WGS) entry which is preliminary data.</text>
</comment>
<dbReference type="PANTHER" id="PTHR12872">
    <property type="entry name" value="ALPHA-N-ACETYLGLUCOSAMINIDASE"/>
    <property type="match status" value="1"/>
</dbReference>
<evidence type="ECO:0000259" key="2">
    <source>
        <dbReference type="PROSITE" id="PS50022"/>
    </source>
</evidence>
<dbReference type="Gene3D" id="1.20.120.670">
    <property type="entry name" value="N-acetyl-b-d-glucoasminidase"/>
    <property type="match status" value="1"/>
</dbReference>
<feature type="domain" description="F5/8 type C" evidence="2">
    <location>
        <begin position="751"/>
        <end position="888"/>
    </location>
</feature>
<dbReference type="InterPro" id="IPR000421">
    <property type="entry name" value="FA58C"/>
</dbReference>
<feature type="non-terminal residue" evidence="3">
    <location>
        <position position="940"/>
    </location>
</feature>
<dbReference type="SUPFAM" id="SSF49785">
    <property type="entry name" value="Galactose-binding domain-like"/>
    <property type="match status" value="4"/>
</dbReference>
<dbReference type="Pfam" id="PF05089">
    <property type="entry name" value="NAGLU"/>
    <property type="match status" value="1"/>
</dbReference>
<dbReference type="Gene3D" id="3.20.20.80">
    <property type="entry name" value="Glycosidases"/>
    <property type="match status" value="1"/>
</dbReference>
<organism evidence="3 4">
    <name type="scientific">Clostridium tarantellae</name>
    <dbReference type="NCBI Taxonomy" id="39493"/>
    <lineage>
        <taxon>Bacteria</taxon>
        <taxon>Bacillati</taxon>
        <taxon>Bacillota</taxon>
        <taxon>Clostridia</taxon>
        <taxon>Eubacteriales</taxon>
        <taxon>Clostridiaceae</taxon>
        <taxon>Clostridium</taxon>
    </lineage>
</organism>
<keyword evidence="1" id="KW-0326">Glycosidase</keyword>
<dbReference type="Proteomes" id="UP000430345">
    <property type="component" value="Unassembled WGS sequence"/>
</dbReference>
<evidence type="ECO:0000313" key="4">
    <source>
        <dbReference type="Proteomes" id="UP000430345"/>
    </source>
</evidence>
<dbReference type="Gene3D" id="2.60.120.260">
    <property type="entry name" value="Galactose-binding domain-like"/>
    <property type="match status" value="4"/>
</dbReference>
<dbReference type="RefSeq" id="WP_207707464.1">
    <property type="nucleotide sequence ID" value="NZ_WHJC01000374.1"/>
</dbReference>
<dbReference type="Pfam" id="PF12972">
    <property type="entry name" value="NAGLU_C"/>
    <property type="match status" value="1"/>
</dbReference>
<feature type="domain" description="F5/8 type C" evidence="2">
    <location>
        <begin position="604"/>
        <end position="748"/>
    </location>
</feature>
<name>A0A6I1MPG4_9CLOT</name>
<reference evidence="3 4" key="1">
    <citation type="submission" date="2019-10" db="EMBL/GenBank/DDBJ databases">
        <title>The Genome Sequence of Clostridium tarantellae Isolated from Fish Brain.</title>
        <authorList>
            <person name="Bano L."/>
            <person name="Kiel M."/>
            <person name="Sales G."/>
            <person name="Doxey A.C."/>
            <person name="Mansfield M.J."/>
            <person name="Schiavone M."/>
            <person name="Rossetto O."/>
            <person name="Pirazzini M."/>
            <person name="Dobrindt U."/>
            <person name="Montecucco C."/>
        </authorList>
    </citation>
    <scope>NUCLEOTIDE SEQUENCE [LARGE SCALE GENOMIC DNA]</scope>
    <source>
        <strain evidence="3 4">DSM 3997</strain>
    </source>
</reference>
<feature type="domain" description="F5/8 type C" evidence="2">
    <location>
        <begin position="334"/>
        <end position="471"/>
    </location>
</feature>
<dbReference type="EMBL" id="WHJC01000374">
    <property type="protein sequence ID" value="MPQ44964.1"/>
    <property type="molecule type" value="Genomic_DNA"/>
</dbReference>
<dbReference type="InterPro" id="IPR007781">
    <property type="entry name" value="NAGLU"/>
</dbReference>
<dbReference type="InterPro" id="IPR024732">
    <property type="entry name" value="NAGLU_C"/>
</dbReference>
<dbReference type="InterPro" id="IPR024733">
    <property type="entry name" value="NAGLU_tim-barrel"/>
</dbReference>
<keyword evidence="4" id="KW-1185">Reference proteome</keyword>
<dbReference type="InterPro" id="IPR008979">
    <property type="entry name" value="Galactose-bd-like_sf"/>
</dbReference>